<reference evidence="10 11" key="1">
    <citation type="submission" date="2014-04" db="EMBL/GenBank/DDBJ databases">
        <title>Evolutionary Origins and Diversification of the Mycorrhizal Mutualists.</title>
        <authorList>
            <consortium name="DOE Joint Genome Institute"/>
            <consortium name="Mycorrhizal Genomics Consortium"/>
            <person name="Kohler A."/>
            <person name="Kuo A."/>
            <person name="Nagy L.G."/>
            <person name="Floudas D."/>
            <person name="Copeland A."/>
            <person name="Barry K.W."/>
            <person name="Cichocki N."/>
            <person name="Veneault-Fourrey C."/>
            <person name="LaButti K."/>
            <person name="Lindquist E.A."/>
            <person name="Lipzen A."/>
            <person name="Lundell T."/>
            <person name="Morin E."/>
            <person name="Murat C."/>
            <person name="Riley R."/>
            <person name="Ohm R."/>
            <person name="Sun H."/>
            <person name="Tunlid A."/>
            <person name="Henrissat B."/>
            <person name="Grigoriev I.V."/>
            <person name="Hibbett D.S."/>
            <person name="Martin F."/>
        </authorList>
    </citation>
    <scope>NUCLEOTIDE SEQUENCE [LARGE SCALE GENOMIC DNA]</scope>
    <source>
        <strain evidence="10 11">MD-312</strain>
    </source>
</reference>
<feature type="compositionally biased region" description="Low complexity" evidence="8">
    <location>
        <begin position="29"/>
        <end position="39"/>
    </location>
</feature>
<sequence length="820" mass="89804">MSGISTSASHITVPPPVHTGSKDVVFVQPSPTTMSTSPTQKERPEQKLEQTDTPMRPRGGLVPCPLIKPALLTVSLLSPFHLRTTWALGCKRELRTTTMAVSIQVFFEGNEDERPSCKTNRLSKILSGVKLTKASFKLKKKASPKAPIMLEPSVTHGDHSLTLAISAPSIPSSASTLTPQGEVLSQVTLAPASQEEIELMQGAGDAYHDPEVLDIRRQISVAEMITEFFVREREIMDIRSPIETNRWSQRSGTLTLTDVTLIGTCPSPLPTRQSRLRLTPFFSSAKRNATIDDFDVLQLLGAGGTGKVFRVVDRVSDKQLALKVIKKSHLGSAEAALVLSEQEAFVRTAGNGFTVQLAASFHDTANFYMALEYKSGGDLRERMAGGRRVPIDLAKFWSAQLVMGLYSLHSRRILHRDIKPANVLIDDNGHVVIADMGLAKIFVMEVPGAVSPYCLDGIIHQLSQAPYLASGVCGTAPYMAPEIWREEEYGFAVDFWALGMMIHDMLTGRTPWYSSDQSAMIDGICNAPLNCDEMPSSAEDLLNKMLVKEPGMRATYEEMISHPFFDGIDWEGIRNHIARPPSSAKDTKKAEESSPAPNVTVGRGERYTTSTDPLPQFSWMSPKMEKIRARPVIMKGAVSAFRKVSRFFKACKPHRSRGPRTVPEVSQPLSDGPTLVHQVEVPTLTMTLDNEVAWREGTPISVPNPTASTIGTHEPSPPTEVTQIEQNMVPGVVPQTSPRSLSKISVFFHNLGRSRPSNSGNLESAPSATASSPSTLVGSSLGSSSGLSRSCSKFRSWIHRLWNPIPTIHVLTDDERTPIE</sequence>
<feature type="region of interest" description="Disordered" evidence="8">
    <location>
        <begin position="755"/>
        <end position="788"/>
    </location>
</feature>
<dbReference type="GO" id="GO:0005524">
    <property type="term" value="F:ATP binding"/>
    <property type="evidence" value="ECO:0007669"/>
    <property type="project" value="UniProtKB-UniRule"/>
</dbReference>
<keyword evidence="4 7" id="KW-0547">Nucleotide-binding</keyword>
<dbReference type="CDD" id="cd05123">
    <property type="entry name" value="STKc_AGC"/>
    <property type="match status" value="1"/>
</dbReference>
<dbReference type="Pfam" id="PF00069">
    <property type="entry name" value="Pkinase"/>
    <property type="match status" value="1"/>
</dbReference>
<evidence type="ECO:0000256" key="2">
    <source>
        <dbReference type="ARBA" id="ARBA00022553"/>
    </source>
</evidence>
<feature type="compositionally biased region" description="Basic and acidic residues" evidence="8">
    <location>
        <begin position="40"/>
        <end position="50"/>
    </location>
</feature>
<evidence type="ECO:0000313" key="11">
    <source>
        <dbReference type="Proteomes" id="UP000053820"/>
    </source>
</evidence>
<evidence type="ECO:0000313" key="10">
    <source>
        <dbReference type="EMBL" id="KIJ59851.1"/>
    </source>
</evidence>
<organism evidence="10 11">
    <name type="scientific">Hydnomerulius pinastri MD-312</name>
    <dbReference type="NCBI Taxonomy" id="994086"/>
    <lineage>
        <taxon>Eukaryota</taxon>
        <taxon>Fungi</taxon>
        <taxon>Dikarya</taxon>
        <taxon>Basidiomycota</taxon>
        <taxon>Agaricomycotina</taxon>
        <taxon>Agaricomycetes</taxon>
        <taxon>Agaricomycetidae</taxon>
        <taxon>Boletales</taxon>
        <taxon>Boletales incertae sedis</taxon>
        <taxon>Leucogyrophana</taxon>
    </lineage>
</organism>
<dbReference type="PROSITE" id="PS00108">
    <property type="entry name" value="PROTEIN_KINASE_ST"/>
    <property type="match status" value="1"/>
</dbReference>
<gene>
    <name evidence="10" type="ORF">HYDPIDRAFT_32731</name>
</gene>
<evidence type="ECO:0000256" key="7">
    <source>
        <dbReference type="PROSITE-ProRule" id="PRU10141"/>
    </source>
</evidence>
<dbReference type="InterPro" id="IPR045270">
    <property type="entry name" value="STKc_AGC"/>
</dbReference>
<accession>A0A0C9W9D1</accession>
<dbReference type="InterPro" id="IPR017441">
    <property type="entry name" value="Protein_kinase_ATP_BS"/>
</dbReference>
<feature type="compositionally biased region" description="Low complexity" evidence="8">
    <location>
        <begin position="764"/>
        <end position="788"/>
    </location>
</feature>
<evidence type="ECO:0000256" key="8">
    <source>
        <dbReference type="SAM" id="MobiDB-lite"/>
    </source>
</evidence>
<dbReference type="EMBL" id="KN839879">
    <property type="protein sequence ID" value="KIJ59851.1"/>
    <property type="molecule type" value="Genomic_DNA"/>
</dbReference>
<dbReference type="InterPro" id="IPR008271">
    <property type="entry name" value="Ser/Thr_kinase_AS"/>
</dbReference>
<name>A0A0C9W9D1_9AGAM</name>
<keyword evidence="11" id="KW-1185">Reference proteome</keyword>
<keyword evidence="1" id="KW-0723">Serine/threonine-protein kinase</keyword>
<keyword evidence="2" id="KW-0597">Phosphoprotein</keyword>
<dbReference type="GO" id="GO:0004674">
    <property type="term" value="F:protein serine/threonine kinase activity"/>
    <property type="evidence" value="ECO:0007669"/>
    <property type="project" value="UniProtKB-KW"/>
</dbReference>
<feature type="region of interest" description="Disordered" evidence="8">
    <location>
        <begin position="577"/>
        <end position="614"/>
    </location>
</feature>
<keyword evidence="6 7" id="KW-0067">ATP-binding</keyword>
<dbReference type="InterPro" id="IPR000719">
    <property type="entry name" value="Prot_kinase_dom"/>
</dbReference>
<feature type="compositionally biased region" description="Polar residues" evidence="8">
    <location>
        <begin position="701"/>
        <end position="711"/>
    </location>
</feature>
<evidence type="ECO:0000259" key="9">
    <source>
        <dbReference type="PROSITE" id="PS50011"/>
    </source>
</evidence>
<feature type="region of interest" description="Disordered" evidence="8">
    <location>
        <begin position="701"/>
        <end position="720"/>
    </location>
</feature>
<feature type="compositionally biased region" description="Polar residues" evidence="8">
    <location>
        <begin position="1"/>
        <end position="10"/>
    </location>
</feature>
<protein>
    <recommendedName>
        <fullName evidence="9">Protein kinase domain-containing protein</fullName>
    </recommendedName>
</protein>
<dbReference type="HOGENOM" id="CLU_387347_0_0_1"/>
<dbReference type="AlphaFoldDB" id="A0A0C9W9D1"/>
<dbReference type="Gene3D" id="3.30.200.20">
    <property type="entry name" value="Phosphorylase Kinase, domain 1"/>
    <property type="match status" value="1"/>
</dbReference>
<evidence type="ECO:0000256" key="3">
    <source>
        <dbReference type="ARBA" id="ARBA00022679"/>
    </source>
</evidence>
<evidence type="ECO:0000256" key="4">
    <source>
        <dbReference type="ARBA" id="ARBA00022741"/>
    </source>
</evidence>
<keyword evidence="3" id="KW-0808">Transferase</keyword>
<feature type="region of interest" description="Disordered" evidence="8">
    <location>
        <begin position="1"/>
        <end position="59"/>
    </location>
</feature>
<evidence type="ECO:0000256" key="6">
    <source>
        <dbReference type="ARBA" id="ARBA00022840"/>
    </source>
</evidence>
<dbReference type="PANTHER" id="PTHR24351">
    <property type="entry name" value="RIBOSOMAL PROTEIN S6 KINASE"/>
    <property type="match status" value="1"/>
</dbReference>
<dbReference type="OrthoDB" id="68483at2759"/>
<dbReference type="InterPro" id="IPR011009">
    <property type="entry name" value="Kinase-like_dom_sf"/>
</dbReference>
<dbReference type="SMART" id="SM00220">
    <property type="entry name" value="S_TKc"/>
    <property type="match status" value="1"/>
</dbReference>
<proteinExistence type="predicted"/>
<dbReference type="Proteomes" id="UP000053820">
    <property type="component" value="Unassembled WGS sequence"/>
</dbReference>
<evidence type="ECO:0000256" key="1">
    <source>
        <dbReference type="ARBA" id="ARBA00022527"/>
    </source>
</evidence>
<dbReference type="Gene3D" id="1.10.510.10">
    <property type="entry name" value="Transferase(Phosphotransferase) domain 1"/>
    <property type="match status" value="1"/>
</dbReference>
<dbReference type="PROSITE" id="PS00107">
    <property type="entry name" value="PROTEIN_KINASE_ATP"/>
    <property type="match status" value="1"/>
</dbReference>
<evidence type="ECO:0000256" key="5">
    <source>
        <dbReference type="ARBA" id="ARBA00022777"/>
    </source>
</evidence>
<dbReference type="PROSITE" id="PS50011">
    <property type="entry name" value="PROTEIN_KINASE_DOM"/>
    <property type="match status" value="1"/>
</dbReference>
<feature type="domain" description="Protein kinase" evidence="9">
    <location>
        <begin position="294"/>
        <end position="565"/>
    </location>
</feature>
<keyword evidence="5" id="KW-0418">Kinase</keyword>
<feature type="binding site" evidence="7">
    <location>
        <position position="327"/>
    </location>
    <ligand>
        <name>ATP</name>
        <dbReference type="ChEBI" id="CHEBI:30616"/>
    </ligand>
</feature>
<dbReference type="SUPFAM" id="SSF56112">
    <property type="entry name" value="Protein kinase-like (PK-like)"/>
    <property type="match status" value="1"/>
</dbReference>